<evidence type="ECO:0000256" key="4">
    <source>
        <dbReference type="ARBA" id="ARBA00022692"/>
    </source>
</evidence>
<dbReference type="Proteomes" id="UP001597373">
    <property type="component" value="Unassembled WGS sequence"/>
</dbReference>
<evidence type="ECO:0000313" key="12">
    <source>
        <dbReference type="EMBL" id="MFD2260126.1"/>
    </source>
</evidence>
<feature type="compositionally biased region" description="Low complexity" evidence="10">
    <location>
        <begin position="141"/>
        <end position="156"/>
    </location>
</feature>
<evidence type="ECO:0000256" key="1">
    <source>
        <dbReference type="ARBA" id="ARBA00004167"/>
    </source>
</evidence>
<evidence type="ECO:0000256" key="10">
    <source>
        <dbReference type="SAM" id="MobiDB-lite"/>
    </source>
</evidence>
<evidence type="ECO:0000313" key="13">
    <source>
        <dbReference type="Proteomes" id="UP001597373"/>
    </source>
</evidence>
<comment type="subcellular location">
    <subcellularLocation>
        <location evidence="9">Cell membrane</location>
        <topology evidence="9">Single-pass membrane protein</topology>
    </subcellularLocation>
    <subcellularLocation>
        <location evidence="1">Membrane</location>
        <topology evidence="1">Single-pass membrane protein</topology>
    </subcellularLocation>
</comment>
<feature type="compositionally biased region" description="Polar residues" evidence="10">
    <location>
        <begin position="101"/>
        <end position="115"/>
    </location>
</feature>
<dbReference type="HAMAP" id="MF_00237">
    <property type="entry name" value="TatB"/>
    <property type="match status" value="1"/>
</dbReference>
<dbReference type="PRINTS" id="PR01506">
    <property type="entry name" value="TATBPROTEIN"/>
</dbReference>
<keyword evidence="8 9" id="KW-0472">Membrane</keyword>
<evidence type="ECO:0000256" key="2">
    <source>
        <dbReference type="ARBA" id="ARBA00022448"/>
    </source>
</evidence>
<feature type="compositionally biased region" description="Low complexity" evidence="10">
    <location>
        <begin position="179"/>
        <end position="227"/>
    </location>
</feature>
<dbReference type="EMBL" id="JBHUIR010000034">
    <property type="protein sequence ID" value="MFD2260126.1"/>
    <property type="molecule type" value="Genomic_DNA"/>
</dbReference>
<dbReference type="Gene3D" id="1.20.5.3310">
    <property type="match status" value="1"/>
</dbReference>
<dbReference type="RefSeq" id="WP_345100554.1">
    <property type="nucleotide sequence ID" value="NZ_BAABGS010000075.1"/>
</dbReference>
<sequence length="238" mass="24739">MFDLGWSEILVIAIVLIVVVGPKDLPKVLRSFGRTTAKLRTMAGEFRRQFDDALREAELDDVKTLVDDVRKLDPRNEIKKHLNPLQQVGRDIKKELDDTTRLMSSPEPSASTSAQPAEPLKAGPAPLAGEGSGDATPPLKAFEAAAGEARPAETAATSGAAPESSPAPVTAETKVKAPAKSGTAKRTASASATKAVGPKSTKSAKSGTARTTAAKAAASDSKPSAASRSRKKNGSDTQ</sequence>
<keyword evidence="4 9" id="KW-0812">Transmembrane</keyword>
<evidence type="ECO:0000256" key="9">
    <source>
        <dbReference type="HAMAP-Rule" id="MF_00237"/>
    </source>
</evidence>
<gene>
    <name evidence="9 12" type="primary">tatB</name>
    <name evidence="12" type="ORF">ACFSMZ_10150</name>
</gene>
<evidence type="ECO:0000256" key="5">
    <source>
        <dbReference type="ARBA" id="ARBA00022927"/>
    </source>
</evidence>
<organism evidence="12 13">
    <name type="scientific">Chelativorans composti</name>
    <dbReference type="NCBI Taxonomy" id="768533"/>
    <lineage>
        <taxon>Bacteria</taxon>
        <taxon>Pseudomonadati</taxon>
        <taxon>Pseudomonadota</taxon>
        <taxon>Alphaproteobacteria</taxon>
        <taxon>Hyphomicrobiales</taxon>
        <taxon>Phyllobacteriaceae</taxon>
        <taxon>Chelativorans</taxon>
    </lineage>
</organism>
<keyword evidence="2 9" id="KW-0813">Transport</keyword>
<comment type="similarity">
    <text evidence="9">Belongs to the TatB family.</text>
</comment>
<keyword evidence="7 9" id="KW-0811">Translocation</keyword>
<keyword evidence="13" id="KW-1185">Reference proteome</keyword>
<name>A0ABW5DHZ3_9HYPH</name>
<evidence type="ECO:0000256" key="7">
    <source>
        <dbReference type="ARBA" id="ARBA00023010"/>
    </source>
</evidence>
<dbReference type="InterPro" id="IPR003369">
    <property type="entry name" value="TatA/B/E"/>
</dbReference>
<comment type="caution">
    <text evidence="12">The sequence shown here is derived from an EMBL/GenBank/DDBJ whole genome shotgun (WGS) entry which is preliminary data.</text>
</comment>
<accession>A0ABW5DHZ3</accession>
<dbReference type="NCBIfam" id="TIGR01410">
    <property type="entry name" value="tatB"/>
    <property type="match status" value="1"/>
</dbReference>
<comment type="function">
    <text evidence="9">Part of the twin-arginine translocation (Tat) system that transports large folded proteins containing a characteristic twin-arginine motif in their signal peptide across membranes. Together with TatC, TatB is part of a receptor directly interacting with Tat signal peptides. TatB may form an oligomeric binding site that transiently accommodates folded Tat precursor proteins before their translocation.</text>
</comment>
<dbReference type="PANTHER" id="PTHR33162">
    <property type="entry name" value="SEC-INDEPENDENT PROTEIN TRANSLOCASE PROTEIN TATA, CHLOROPLASTIC"/>
    <property type="match status" value="1"/>
</dbReference>
<protein>
    <recommendedName>
        <fullName evidence="9">Sec-independent protein translocase protein TatB</fullName>
    </recommendedName>
</protein>
<feature type="region of interest" description="Disordered" evidence="10">
    <location>
        <begin position="99"/>
        <end position="238"/>
    </location>
</feature>
<feature type="transmembrane region" description="Helical" evidence="11">
    <location>
        <begin position="6"/>
        <end position="25"/>
    </location>
</feature>
<evidence type="ECO:0000256" key="8">
    <source>
        <dbReference type="ARBA" id="ARBA00023136"/>
    </source>
</evidence>
<keyword evidence="5 9" id="KW-0653">Protein transport</keyword>
<keyword evidence="6 9" id="KW-1133">Transmembrane helix</keyword>
<dbReference type="InterPro" id="IPR018448">
    <property type="entry name" value="TatB"/>
</dbReference>
<keyword evidence="3 9" id="KW-1003">Cell membrane</keyword>
<evidence type="ECO:0000256" key="3">
    <source>
        <dbReference type="ARBA" id="ARBA00022475"/>
    </source>
</evidence>
<comment type="subunit">
    <text evidence="9">The Tat system comprises two distinct complexes: a TatABC complex, containing multiple copies of TatA, TatB and TatC subunits, and a separate TatA complex, containing only TatA subunits. Substrates initially bind to the TatABC complex, which probably triggers association of the separate TatA complex to form the active translocon.</text>
</comment>
<proteinExistence type="inferred from homology"/>
<dbReference type="Pfam" id="PF02416">
    <property type="entry name" value="TatA_B_E"/>
    <property type="match status" value="1"/>
</dbReference>
<evidence type="ECO:0000256" key="6">
    <source>
        <dbReference type="ARBA" id="ARBA00022989"/>
    </source>
</evidence>
<evidence type="ECO:0000256" key="11">
    <source>
        <dbReference type="SAM" id="Phobius"/>
    </source>
</evidence>
<reference evidence="13" key="1">
    <citation type="journal article" date="2019" name="Int. J. Syst. Evol. Microbiol.">
        <title>The Global Catalogue of Microorganisms (GCM) 10K type strain sequencing project: providing services to taxonomists for standard genome sequencing and annotation.</title>
        <authorList>
            <consortium name="The Broad Institute Genomics Platform"/>
            <consortium name="The Broad Institute Genome Sequencing Center for Infectious Disease"/>
            <person name="Wu L."/>
            <person name="Ma J."/>
        </authorList>
    </citation>
    <scope>NUCLEOTIDE SEQUENCE [LARGE SCALE GENOMIC DNA]</scope>
    <source>
        <strain evidence="13">KCTC 23707</strain>
    </source>
</reference>
<dbReference type="PANTHER" id="PTHR33162:SF1">
    <property type="entry name" value="SEC-INDEPENDENT PROTEIN TRANSLOCASE PROTEIN TATA, CHLOROPLASTIC"/>
    <property type="match status" value="1"/>
</dbReference>